<evidence type="ECO:0000313" key="2">
    <source>
        <dbReference type="EMBL" id="GKY89816.1"/>
    </source>
</evidence>
<proteinExistence type="predicted"/>
<feature type="domain" description="UspA" evidence="1">
    <location>
        <begin position="1"/>
        <end position="137"/>
    </location>
</feature>
<comment type="caution">
    <text evidence="2">The sequence shown here is derived from an EMBL/GenBank/DDBJ whole genome shotgun (WGS) entry which is preliminary data.</text>
</comment>
<protein>
    <recommendedName>
        <fullName evidence="1">UspA domain-containing protein</fullName>
    </recommendedName>
</protein>
<evidence type="ECO:0000313" key="3">
    <source>
        <dbReference type="Proteomes" id="UP001144205"/>
    </source>
</evidence>
<dbReference type="SUPFAM" id="SSF52402">
    <property type="entry name" value="Adenine nucleotide alpha hydrolases-like"/>
    <property type="match status" value="1"/>
</dbReference>
<keyword evidence="3" id="KW-1185">Reference proteome</keyword>
<dbReference type="InterPro" id="IPR006016">
    <property type="entry name" value="UspA"/>
</dbReference>
<dbReference type="EMBL" id="BROH01000015">
    <property type="protein sequence ID" value="GKY89816.1"/>
    <property type="molecule type" value="Genomic_DNA"/>
</dbReference>
<dbReference type="Gene3D" id="3.40.50.620">
    <property type="entry name" value="HUPs"/>
    <property type="match status" value="1"/>
</dbReference>
<evidence type="ECO:0000259" key="1">
    <source>
        <dbReference type="Pfam" id="PF00582"/>
    </source>
</evidence>
<dbReference type="Pfam" id="PF00582">
    <property type="entry name" value="Usp"/>
    <property type="match status" value="1"/>
</dbReference>
<dbReference type="CDD" id="cd00293">
    <property type="entry name" value="USP-like"/>
    <property type="match status" value="1"/>
</dbReference>
<dbReference type="InterPro" id="IPR014729">
    <property type="entry name" value="Rossmann-like_a/b/a_fold"/>
</dbReference>
<accession>A0ABQ5LZR7</accession>
<organism evidence="2 3">
    <name type="scientific">Sinisalibacter aestuarii</name>
    <dbReference type="NCBI Taxonomy" id="2949426"/>
    <lineage>
        <taxon>Bacteria</taxon>
        <taxon>Pseudomonadati</taxon>
        <taxon>Pseudomonadota</taxon>
        <taxon>Alphaproteobacteria</taxon>
        <taxon>Rhodobacterales</taxon>
        <taxon>Roseobacteraceae</taxon>
        <taxon>Sinisalibacter</taxon>
    </lineage>
</organism>
<dbReference type="RefSeq" id="WP_281843744.1">
    <property type="nucleotide sequence ID" value="NZ_BROH01000015.1"/>
</dbReference>
<reference evidence="2" key="1">
    <citation type="journal article" date="2023" name="Int. J. Syst. Evol. Microbiol.">
        <title>Sinisalibacter aestuarii sp. nov., isolated from estuarine sediment of the Arakawa River.</title>
        <authorList>
            <person name="Arafat S.T."/>
            <person name="Hirano S."/>
            <person name="Sato A."/>
            <person name="Takeuchi K."/>
            <person name="Yasuda T."/>
            <person name="Terahara T."/>
            <person name="Hamada M."/>
            <person name="Kobayashi T."/>
        </authorList>
    </citation>
    <scope>NUCLEOTIDE SEQUENCE</scope>
    <source>
        <strain evidence="2">B-399</strain>
    </source>
</reference>
<sequence length="138" mass="14531">MFRHIMVPVDLAHEERLGHALSVAADLARHWSARVTYVGVGTNTPGVLAHTPEEYTARLAAFAQAQGVAHGIEAAAHATIAHDPTTDLDDALLRAVDETGADLVVMQSHIPGLMDYVWPSNGGKIAGHASASVLVVRG</sequence>
<name>A0ABQ5LZR7_9RHOB</name>
<dbReference type="Proteomes" id="UP001144205">
    <property type="component" value="Unassembled WGS sequence"/>
</dbReference>
<gene>
    <name evidence="2" type="ORF">STA1M1_36850</name>
</gene>